<dbReference type="GO" id="GO:0004575">
    <property type="term" value="F:sucrose alpha-glucosidase activity"/>
    <property type="evidence" value="ECO:0007669"/>
    <property type="project" value="TreeGrafter"/>
</dbReference>
<evidence type="ECO:0000256" key="2">
    <source>
        <dbReference type="ARBA" id="ARBA00022801"/>
    </source>
</evidence>
<dbReference type="CDD" id="cd18622">
    <property type="entry name" value="GH32_Inu-like"/>
    <property type="match status" value="1"/>
</dbReference>
<dbReference type="InterPro" id="IPR018053">
    <property type="entry name" value="Glyco_hydro_32_AS"/>
</dbReference>
<dbReference type="Proteomes" id="UP000297245">
    <property type="component" value="Unassembled WGS sequence"/>
</dbReference>
<accession>A0A4S8KXA9</accession>
<reference evidence="7 8" key="1">
    <citation type="journal article" date="2019" name="Nat. Ecol. Evol.">
        <title>Megaphylogeny resolves global patterns of mushroom evolution.</title>
        <authorList>
            <person name="Varga T."/>
            <person name="Krizsan K."/>
            <person name="Foldi C."/>
            <person name="Dima B."/>
            <person name="Sanchez-Garcia M."/>
            <person name="Sanchez-Ramirez S."/>
            <person name="Szollosi G.J."/>
            <person name="Szarkandi J.G."/>
            <person name="Papp V."/>
            <person name="Albert L."/>
            <person name="Andreopoulos W."/>
            <person name="Angelini C."/>
            <person name="Antonin V."/>
            <person name="Barry K.W."/>
            <person name="Bougher N.L."/>
            <person name="Buchanan P."/>
            <person name="Buyck B."/>
            <person name="Bense V."/>
            <person name="Catcheside P."/>
            <person name="Chovatia M."/>
            <person name="Cooper J."/>
            <person name="Damon W."/>
            <person name="Desjardin D."/>
            <person name="Finy P."/>
            <person name="Geml J."/>
            <person name="Haridas S."/>
            <person name="Hughes K."/>
            <person name="Justo A."/>
            <person name="Karasinski D."/>
            <person name="Kautmanova I."/>
            <person name="Kiss B."/>
            <person name="Kocsube S."/>
            <person name="Kotiranta H."/>
            <person name="LaButti K.M."/>
            <person name="Lechner B.E."/>
            <person name="Liimatainen K."/>
            <person name="Lipzen A."/>
            <person name="Lukacs Z."/>
            <person name="Mihaltcheva S."/>
            <person name="Morgado L.N."/>
            <person name="Niskanen T."/>
            <person name="Noordeloos M.E."/>
            <person name="Ohm R.A."/>
            <person name="Ortiz-Santana B."/>
            <person name="Ovrebo C."/>
            <person name="Racz N."/>
            <person name="Riley R."/>
            <person name="Savchenko A."/>
            <person name="Shiryaev A."/>
            <person name="Soop K."/>
            <person name="Spirin V."/>
            <person name="Szebenyi C."/>
            <person name="Tomsovsky M."/>
            <person name="Tulloss R.E."/>
            <person name="Uehling J."/>
            <person name="Grigoriev I.V."/>
            <person name="Vagvolgyi C."/>
            <person name="Papp T."/>
            <person name="Martin F.M."/>
            <person name="Miettinen O."/>
            <person name="Hibbett D.S."/>
            <person name="Nagy L.G."/>
        </authorList>
    </citation>
    <scope>NUCLEOTIDE SEQUENCE [LARGE SCALE GENOMIC DNA]</scope>
    <source>
        <strain evidence="7 8">CBS 962.96</strain>
    </source>
</reference>
<organism evidence="7 8">
    <name type="scientific">Dendrothele bispora (strain CBS 962.96)</name>
    <dbReference type="NCBI Taxonomy" id="1314807"/>
    <lineage>
        <taxon>Eukaryota</taxon>
        <taxon>Fungi</taxon>
        <taxon>Dikarya</taxon>
        <taxon>Basidiomycota</taxon>
        <taxon>Agaricomycotina</taxon>
        <taxon>Agaricomycetes</taxon>
        <taxon>Agaricomycetidae</taxon>
        <taxon>Agaricales</taxon>
        <taxon>Agaricales incertae sedis</taxon>
        <taxon>Dendrothele</taxon>
    </lineage>
</organism>
<dbReference type="SUPFAM" id="SSF49899">
    <property type="entry name" value="Concanavalin A-like lectins/glucanases"/>
    <property type="match status" value="1"/>
</dbReference>
<evidence type="ECO:0000313" key="7">
    <source>
        <dbReference type="EMBL" id="THU80483.1"/>
    </source>
</evidence>
<protein>
    <recommendedName>
        <fullName evidence="9">Glycoside hydrolase family 32 protein</fullName>
    </recommendedName>
</protein>
<keyword evidence="8" id="KW-1185">Reference proteome</keyword>
<dbReference type="SUPFAM" id="SSF75005">
    <property type="entry name" value="Arabinanase/levansucrase/invertase"/>
    <property type="match status" value="1"/>
</dbReference>
<dbReference type="AlphaFoldDB" id="A0A4S8KXA9"/>
<dbReference type="InterPro" id="IPR001362">
    <property type="entry name" value="Glyco_hydro_32"/>
</dbReference>
<dbReference type="PANTHER" id="PTHR42800:SF2">
    <property type="entry name" value="INVERTASE-RELATED"/>
    <property type="match status" value="1"/>
</dbReference>
<keyword evidence="3 4" id="KW-0326">Glycosidase</keyword>
<dbReference type="GO" id="GO:0005987">
    <property type="term" value="P:sucrose catabolic process"/>
    <property type="evidence" value="ECO:0007669"/>
    <property type="project" value="TreeGrafter"/>
</dbReference>
<sequence length="520" mass="56512">MRISAIVGVLFGIGQYSLFSFLGTTRAQIIPGDYTGPLRPQVHFSPPQFFMNDPNGCFLDSNGTWHLYYQYNPTDITPGNQHWGHATSKDLYHWENQPIAIFPPDNTSQVFTGSAVIDVNNTSGFFPDQDNGIVAIYTLNTPTKEIQAISFSRDGGFTFTAFDGNPIIDSTTMSFRDPKVIQFQGSWVMVVAFSADLVVAIYTSPDLKTWTHASNFTHADIGELFECPNLVEIPIDGSDETKFILSISTNPGPNKGTTMKYLVGDFNGTHFIPDPTDNVVRVVDAIKDSYAGQYFYGLPDNEAVFIAWATNGDYASDLPTASEGWRSSQTLPRRNSLTNVSGQGWDLVSSPFDLSPVTGPALANATEVVNNSMSIDYSDVSSNALYFEADITGLTSTASGGLLNFTFSSPTSGESLSGVYQLSNNTFNLDRNNTRGFDNTAFEDPSSFDVSVSPDADGNLSVAAVIDRSIIEVFLNGGKLSGTALFYPTEPLRIFSVSTEAMPPDAKVTVGVWALNSVWV</sequence>
<dbReference type="PROSITE" id="PS00609">
    <property type="entry name" value="GLYCOSYL_HYDROL_F32"/>
    <property type="match status" value="1"/>
</dbReference>
<evidence type="ECO:0000259" key="5">
    <source>
        <dbReference type="Pfam" id="PF00251"/>
    </source>
</evidence>
<dbReference type="InterPro" id="IPR023296">
    <property type="entry name" value="Glyco_hydro_beta-prop_sf"/>
</dbReference>
<dbReference type="Gene3D" id="2.115.10.20">
    <property type="entry name" value="Glycosyl hydrolase domain, family 43"/>
    <property type="match status" value="1"/>
</dbReference>
<feature type="domain" description="Glycosyl hydrolase family 32 C-terminal" evidence="6">
    <location>
        <begin position="376"/>
        <end position="499"/>
    </location>
</feature>
<dbReference type="Pfam" id="PF00251">
    <property type="entry name" value="Glyco_hydro_32N"/>
    <property type="match status" value="1"/>
</dbReference>
<comment type="similarity">
    <text evidence="1 4">Belongs to the glycosyl hydrolase 32 family.</text>
</comment>
<dbReference type="GO" id="GO:0000324">
    <property type="term" value="C:fungal-type vacuole"/>
    <property type="evidence" value="ECO:0007669"/>
    <property type="project" value="TreeGrafter"/>
</dbReference>
<dbReference type="EMBL" id="ML179900">
    <property type="protein sequence ID" value="THU80483.1"/>
    <property type="molecule type" value="Genomic_DNA"/>
</dbReference>
<keyword evidence="2 4" id="KW-0378">Hydrolase</keyword>
<gene>
    <name evidence="7" type="ORF">K435DRAFT_695603</name>
</gene>
<dbReference type="SMART" id="SM00640">
    <property type="entry name" value="Glyco_32"/>
    <property type="match status" value="1"/>
</dbReference>
<proteinExistence type="inferred from homology"/>
<dbReference type="InterPro" id="IPR013320">
    <property type="entry name" value="ConA-like_dom_sf"/>
</dbReference>
<evidence type="ECO:0000256" key="3">
    <source>
        <dbReference type="ARBA" id="ARBA00023295"/>
    </source>
</evidence>
<name>A0A4S8KXA9_DENBC</name>
<dbReference type="Pfam" id="PF08244">
    <property type="entry name" value="Glyco_hydro_32C"/>
    <property type="match status" value="1"/>
</dbReference>
<evidence type="ECO:0000313" key="8">
    <source>
        <dbReference type="Proteomes" id="UP000297245"/>
    </source>
</evidence>
<evidence type="ECO:0000256" key="4">
    <source>
        <dbReference type="RuleBase" id="RU362110"/>
    </source>
</evidence>
<feature type="domain" description="Glycosyl hydrolase family 32 N-terminal" evidence="5">
    <location>
        <begin position="43"/>
        <end position="339"/>
    </location>
</feature>
<dbReference type="InterPro" id="IPR013148">
    <property type="entry name" value="Glyco_hydro_32_N"/>
</dbReference>
<evidence type="ECO:0000256" key="1">
    <source>
        <dbReference type="ARBA" id="ARBA00009902"/>
    </source>
</evidence>
<dbReference type="OrthoDB" id="202537at2759"/>
<dbReference type="InterPro" id="IPR013189">
    <property type="entry name" value="Glyco_hydro_32_C"/>
</dbReference>
<dbReference type="Gene3D" id="2.60.120.560">
    <property type="entry name" value="Exo-inulinase, domain 1"/>
    <property type="match status" value="1"/>
</dbReference>
<evidence type="ECO:0008006" key="9">
    <source>
        <dbReference type="Google" id="ProtNLM"/>
    </source>
</evidence>
<dbReference type="PANTHER" id="PTHR42800">
    <property type="entry name" value="EXOINULINASE INUD (AFU_ORTHOLOGUE AFUA_5G00480)"/>
    <property type="match status" value="1"/>
</dbReference>
<evidence type="ECO:0000259" key="6">
    <source>
        <dbReference type="Pfam" id="PF08244"/>
    </source>
</evidence>